<dbReference type="HOGENOM" id="CLU_153323_0_0_1"/>
<proteinExistence type="predicted"/>
<comment type="caution">
    <text evidence="1">The sequence shown here is derived from an EMBL/GenBank/DDBJ whole genome shotgun (WGS) entry which is preliminary data.</text>
</comment>
<organism evidence="1 2">
    <name type="scientific">Cladophialophora psammophila CBS 110553</name>
    <dbReference type="NCBI Taxonomy" id="1182543"/>
    <lineage>
        <taxon>Eukaryota</taxon>
        <taxon>Fungi</taxon>
        <taxon>Dikarya</taxon>
        <taxon>Ascomycota</taxon>
        <taxon>Pezizomycotina</taxon>
        <taxon>Eurotiomycetes</taxon>
        <taxon>Chaetothyriomycetidae</taxon>
        <taxon>Chaetothyriales</taxon>
        <taxon>Herpotrichiellaceae</taxon>
        <taxon>Cladophialophora</taxon>
    </lineage>
</organism>
<evidence type="ECO:0000313" key="2">
    <source>
        <dbReference type="Proteomes" id="UP000019471"/>
    </source>
</evidence>
<dbReference type="RefSeq" id="XP_007744285.1">
    <property type="nucleotide sequence ID" value="XM_007746095.1"/>
</dbReference>
<name>W9X426_9EURO</name>
<dbReference type="EMBL" id="AMGX01000007">
    <property type="protein sequence ID" value="EXJ71686.1"/>
    <property type="molecule type" value="Genomic_DNA"/>
</dbReference>
<gene>
    <name evidence="1" type="ORF">A1O5_05494</name>
</gene>
<dbReference type="AlphaFoldDB" id="W9X426"/>
<dbReference type="STRING" id="1182543.W9X426"/>
<keyword evidence="2" id="KW-1185">Reference proteome</keyword>
<sequence length="112" mass="12629">MTDALIRSEVLFPLGLDSVELSLCQTISVLRIPEAKDAVEAIANLKAAFPVLDRVYSESGFRYGHAVSKCLFWLETRSSTADDEEFQLLVFQNIITPPVEDLRDFEGRSRIH</sequence>
<reference evidence="1 2" key="1">
    <citation type="submission" date="2013-03" db="EMBL/GenBank/DDBJ databases">
        <title>The Genome Sequence of Cladophialophora psammophila CBS 110553.</title>
        <authorList>
            <consortium name="The Broad Institute Genomics Platform"/>
            <person name="Cuomo C."/>
            <person name="de Hoog S."/>
            <person name="Gorbushina A."/>
            <person name="Walker B."/>
            <person name="Young S.K."/>
            <person name="Zeng Q."/>
            <person name="Gargeya S."/>
            <person name="Fitzgerald M."/>
            <person name="Haas B."/>
            <person name="Abouelleil A."/>
            <person name="Allen A.W."/>
            <person name="Alvarado L."/>
            <person name="Arachchi H.M."/>
            <person name="Berlin A.M."/>
            <person name="Chapman S.B."/>
            <person name="Gainer-Dewar J."/>
            <person name="Goldberg J."/>
            <person name="Griggs A."/>
            <person name="Gujja S."/>
            <person name="Hansen M."/>
            <person name="Howarth C."/>
            <person name="Imamovic A."/>
            <person name="Ireland A."/>
            <person name="Larimer J."/>
            <person name="McCowan C."/>
            <person name="Murphy C."/>
            <person name="Pearson M."/>
            <person name="Poon T.W."/>
            <person name="Priest M."/>
            <person name="Roberts A."/>
            <person name="Saif S."/>
            <person name="Shea T."/>
            <person name="Sisk P."/>
            <person name="Sykes S."/>
            <person name="Wortman J."/>
            <person name="Nusbaum C."/>
            <person name="Birren B."/>
        </authorList>
    </citation>
    <scope>NUCLEOTIDE SEQUENCE [LARGE SCALE GENOMIC DNA]</scope>
    <source>
        <strain evidence="1 2">CBS 110553</strain>
    </source>
</reference>
<protein>
    <submittedName>
        <fullName evidence="1">Uncharacterized protein</fullName>
    </submittedName>
</protein>
<evidence type="ECO:0000313" key="1">
    <source>
        <dbReference type="EMBL" id="EXJ71686.1"/>
    </source>
</evidence>
<dbReference type="OrthoDB" id="3565018at2759"/>
<dbReference type="GeneID" id="19190212"/>
<accession>W9X426</accession>
<dbReference type="Proteomes" id="UP000019471">
    <property type="component" value="Unassembled WGS sequence"/>
</dbReference>